<dbReference type="InterPro" id="IPR011990">
    <property type="entry name" value="TPR-like_helical_dom_sf"/>
</dbReference>
<dbReference type="GO" id="GO:0030288">
    <property type="term" value="C:outer membrane-bounded periplasmic space"/>
    <property type="evidence" value="ECO:0007669"/>
    <property type="project" value="UniProtKB-UniRule"/>
</dbReference>
<reference evidence="4 5" key="1">
    <citation type="submission" date="2017-02" db="EMBL/GenBank/DDBJ databases">
        <authorList>
            <person name="Peterson S.W."/>
        </authorList>
    </citation>
    <scope>NUCLEOTIDE SEQUENCE [LARGE SCALE GENOMIC DNA]</scope>
    <source>
        <strain evidence="4 5">USBA 369</strain>
    </source>
</reference>
<gene>
    <name evidence="1" type="primary">cpoB</name>
    <name evidence="4" type="ORF">SAMN05428963_106257</name>
</gene>
<feature type="compositionally biased region" description="Low complexity" evidence="3">
    <location>
        <begin position="185"/>
        <end position="202"/>
    </location>
</feature>
<feature type="compositionally biased region" description="Low complexity" evidence="3">
    <location>
        <begin position="161"/>
        <end position="177"/>
    </location>
</feature>
<keyword evidence="1" id="KW-0732">Signal</keyword>
<protein>
    <recommendedName>
        <fullName evidence="1">Cell division coordinator CpoB</fullName>
    </recommendedName>
</protein>
<accession>A0A1T4RED0</accession>
<proteinExistence type="inferred from homology"/>
<dbReference type="PROSITE" id="PS50005">
    <property type="entry name" value="TPR"/>
    <property type="match status" value="1"/>
</dbReference>
<evidence type="ECO:0000256" key="3">
    <source>
        <dbReference type="SAM" id="MobiDB-lite"/>
    </source>
</evidence>
<keyword evidence="1" id="KW-0175">Coiled coil</keyword>
<sequence length="352" mass="37247">MVHRLKARTSAGLASVAAVLLLLSAGEAGAFSIPFHIGSSQGDREAGLASASAPADNRSAQVLPVQSQPVRVAQASDTLVRLNQLEDEVRRLNGRVEELSYQLLQAQEQMRKQQEDNEFRFQDLEGRGGGAGASASGQKSGALEKPQPTQGSGDAEFAGLTPEPGAAPAGQGADTTGNVRQIPDSGSTQAAAPGQGTGTPAPAATPTPPTTSSETVASIDPKSAGDLYALAYNYLLAGDYKLAENAFRQYSQTYPDAKDAADAEYWLGESLFAQKEYTDAAEVFLNAQKQHPDSRKAPEMLLKLGMSLARLDNADTACATYNEVSRRYPNVSDSVRRKLKDEKTAARCSQRG</sequence>
<dbReference type="HAMAP" id="MF_02066">
    <property type="entry name" value="CpoB"/>
    <property type="match status" value="1"/>
</dbReference>
<keyword evidence="1" id="KW-0132">Cell division</keyword>
<dbReference type="NCBIfam" id="TIGR02795">
    <property type="entry name" value="tol_pal_ybgF"/>
    <property type="match status" value="1"/>
</dbReference>
<dbReference type="OrthoDB" id="7185608at2"/>
<dbReference type="RefSeq" id="WP_078708480.1">
    <property type="nucleotide sequence ID" value="NZ_FUXL01000006.1"/>
</dbReference>
<dbReference type="Gene3D" id="1.25.40.10">
    <property type="entry name" value="Tetratricopeptide repeat domain"/>
    <property type="match status" value="1"/>
</dbReference>
<dbReference type="EMBL" id="FUXL01000006">
    <property type="protein sequence ID" value="SKA14390.1"/>
    <property type="molecule type" value="Genomic_DNA"/>
</dbReference>
<comment type="subcellular location">
    <subcellularLocation>
        <location evidence="1">Periplasm</location>
    </subcellularLocation>
</comment>
<comment type="similarity">
    <text evidence="1">Belongs to the CpoB family.</text>
</comment>
<evidence type="ECO:0000256" key="1">
    <source>
        <dbReference type="HAMAP-Rule" id="MF_02066"/>
    </source>
</evidence>
<keyword evidence="5" id="KW-1185">Reference proteome</keyword>
<organism evidence="4 5">
    <name type="scientific">Consotaella salsifontis</name>
    <dbReference type="NCBI Taxonomy" id="1365950"/>
    <lineage>
        <taxon>Bacteria</taxon>
        <taxon>Pseudomonadati</taxon>
        <taxon>Pseudomonadota</taxon>
        <taxon>Alphaproteobacteria</taxon>
        <taxon>Hyphomicrobiales</taxon>
        <taxon>Aurantimonadaceae</taxon>
        <taxon>Consotaella</taxon>
    </lineage>
</organism>
<feature type="coiled-coil region" evidence="1">
    <location>
        <begin position="75"/>
        <end position="116"/>
    </location>
</feature>
<dbReference type="InterPro" id="IPR014162">
    <property type="entry name" value="CpoB_C"/>
</dbReference>
<evidence type="ECO:0000313" key="5">
    <source>
        <dbReference type="Proteomes" id="UP000190135"/>
    </source>
</evidence>
<dbReference type="STRING" id="1365950.SAMN05428963_106257"/>
<dbReference type="AlphaFoldDB" id="A0A1T4RED0"/>
<evidence type="ECO:0000313" key="4">
    <source>
        <dbReference type="EMBL" id="SKA14390.1"/>
    </source>
</evidence>
<name>A0A1T4RED0_9HYPH</name>
<dbReference type="InterPro" id="IPR034706">
    <property type="entry name" value="CpoB"/>
</dbReference>
<dbReference type="InterPro" id="IPR019734">
    <property type="entry name" value="TPR_rpt"/>
</dbReference>
<feature type="repeat" description="TPR" evidence="2">
    <location>
        <begin position="261"/>
        <end position="294"/>
    </location>
</feature>
<comment type="function">
    <text evidence="1">Mediates coordination of peptidoglycan synthesis and outer membrane constriction during cell division.</text>
</comment>
<feature type="region of interest" description="Disordered" evidence="3">
    <location>
        <begin position="123"/>
        <end position="218"/>
    </location>
</feature>
<dbReference type="Proteomes" id="UP000190135">
    <property type="component" value="Unassembled WGS sequence"/>
</dbReference>
<dbReference type="Pfam" id="PF13432">
    <property type="entry name" value="TPR_16"/>
    <property type="match status" value="1"/>
</dbReference>
<dbReference type="Pfam" id="PF13174">
    <property type="entry name" value="TPR_6"/>
    <property type="match status" value="1"/>
</dbReference>
<keyword evidence="2" id="KW-0802">TPR repeat</keyword>
<dbReference type="SMART" id="SM00028">
    <property type="entry name" value="TPR"/>
    <property type="match status" value="3"/>
</dbReference>
<keyword evidence="1" id="KW-0574">Periplasm</keyword>
<evidence type="ECO:0000256" key="2">
    <source>
        <dbReference type="PROSITE-ProRule" id="PRU00339"/>
    </source>
</evidence>
<dbReference type="GO" id="GO:0043093">
    <property type="term" value="P:FtsZ-dependent cytokinesis"/>
    <property type="evidence" value="ECO:0007669"/>
    <property type="project" value="UniProtKB-UniRule"/>
</dbReference>
<keyword evidence="1" id="KW-0131">Cell cycle</keyword>
<dbReference type="SUPFAM" id="SSF48452">
    <property type="entry name" value="TPR-like"/>
    <property type="match status" value="1"/>
</dbReference>